<feature type="compositionally biased region" description="Basic and acidic residues" evidence="1">
    <location>
        <begin position="146"/>
        <end position="157"/>
    </location>
</feature>
<feature type="domain" description="Putative plant transposon protein" evidence="2">
    <location>
        <begin position="205"/>
        <end position="387"/>
    </location>
</feature>
<dbReference type="Proteomes" id="UP001161247">
    <property type="component" value="Chromosome 4"/>
</dbReference>
<sequence length="527" mass="59971">MAEVAAADQPQERELQLAQPRLLRDYSVPQEEEVQTPLAYNNVAAENFELKTQMIQWNNNWTNQQSNYQRSAQPSGFQNQPFRVKEEDLIKVGNVLASLDATVKNMQNQVAQMARRIPDRPAGTLPGDTLENSKRREAHSTNQKADMQHKESPKGRASESPQGNWRYGLIITLGWTTFYQRTWERKAIVEREVDILAYPYSDIIERGWQGFCTFAIKQNLTTIREFYSNLWGADEYEIVVRGKADDISRAAIRETLELPANIPLYEDTALDMMDETPERELPVALCEDAAEDIWTIDGQGFLKHFPTAELKQAYKPWFNFICTNLMLSNHLGVVTFDAVILLYAIAMNIPIDAADIIRRQMHRCLNLRQKYWFFPILATRLMMRAGVHFLPGDERGEIPTPWNVQGPPDSWKYDLGRGLSGKSKTKKPYGQGEKGLREKQGVANVAAESVRKSLESKNLSKITLVDGMQEIAARNWAVGRMIRARASEEILVEEGRLATDDHQLEESAAAHSIERKYGSCPAARLLL</sequence>
<protein>
    <submittedName>
        <fullName evidence="3">OLC1v1001284C1</fullName>
    </submittedName>
</protein>
<dbReference type="EMBL" id="OX459121">
    <property type="protein sequence ID" value="CAI9102910.1"/>
    <property type="molecule type" value="Genomic_DNA"/>
</dbReference>
<organism evidence="3 4">
    <name type="scientific">Oldenlandia corymbosa var. corymbosa</name>
    <dbReference type="NCBI Taxonomy" id="529605"/>
    <lineage>
        <taxon>Eukaryota</taxon>
        <taxon>Viridiplantae</taxon>
        <taxon>Streptophyta</taxon>
        <taxon>Embryophyta</taxon>
        <taxon>Tracheophyta</taxon>
        <taxon>Spermatophyta</taxon>
        <taxon>Magnoliopsida</taxon>
        <taxon>eudicotyledons</taxon>
        <taxon>Gunneridae</taxon>
        <taxon>Pentapetalae</taxon>
        <taxon>asterids</taxon>
        <taxon>lamiids</taxon>
        <taxon>Gentianales</taxon>
        <taxon>Rubiaceae</taxon>
        <taxon>Rubioideae</taxon>
        <taxon>Spermacoceae</taxon>
        <taxon>Hedyotis-Oldenlandia complex</taxon>
        <taxon>Oldenlandia</taxon>
    </lineage>
</organism>
<feature type="region of interest" description="Disordered" evidence="1">
    <location>
        <begin position="415"/>
        <end position="437"/>
    </location>
</feature>
<gene>
    <name evidence="3" type="ORF">OLC1_LOCUS12172</name>
</gene>
<feature type="region of interest" description="Disordered" evidence="1">
    <location>
        <begin position="116"/>
        <end position="161"/>
    </location>
</feature>
<dbReference type="AlphaFoldDB" id="A0AAV1D4Y9"/>
<evidence type="ECO:0000259" key="2">
    <source>
        <dbReference type="Pfam" id="PF20167"/>
    </source>
</evidence>
<evidence type="ECO:0000313" key="4">
    <source>
        <dbReference type="Proteomes" id="UP001161247"/>
    </source>
</evidence>
<dbReference type="InterPro" id="IPR046796">
    <property type="entry name" value="Transposase_32_dom"/>
</dbReference>
<reference evidence="3" key="1">
    <citation type="submission" date="2023-03" db="EMBL/GenBank/DDBJ databases">
        <authorList>
            <person name="Julca I."/>
        </authorList>
    </citation>
    <scope>NUCLEOTIDE SEQUENCE</scope>
</reference>
<dbReference type="Pfam" id="PF20167">
    <property type="entry name" value="Transposase_32"/>
    <property type="match status" value="1"/>
</dbReference>
<accession>A0AAV1D4Y9</accession>
<evidence type="ECO:0000256" key="1">
    <source>
        <dbReference type="SAM" id="MobiDB-lite"/>
    </source>
</evidence>
<proteinExistence type="predicted"/>
<name>A0AAV1D4Y9_OLDCO</name>
<evidence type="ECO:0000313" key="3">
    <source>
        <dbReference type="EMBL" id="CAI9102910.1"/>
    </source>
</evidence>
<keyword evidence="4" id="KW-1185">Reference proteome</keyword>